<keyword evidence="5" id="KW-0233">DNA recombination</keyword>
<reference evidence="11 12" key="1">
    <citation type="submission" date="2020-08" db="EMBL/GenBank/DDBJ databases">
        <authorList>
            <person name="Hejnol A."/>
        </authorList>
    </citation>
    <scope>NUCLEOTIDE SEQUENCE [LARGE SCALE GENOMIC DNA]</scope>
</reference>
<organism evidence="11 12">
    <name type="scientific">Dimorphilus gyrociliatus</name>
    <dbReference type="NCBI Taxonomy" id="2664684"/>
    <lineage>
        <taxon>Eukaryota</taxon>
        <taxon>Metazoa</taxon>
        <taxon>Spiralia</taxon>
        <taxon>Lophotrochozoa</taxon>
        <taxon>Annelida</taxon>
        <taxon>Polychaeta</taxon>
        <taxon>Polychaeta incertae sedis</taxon>
        <taxon>Dinophilidae</taxon>
        <taxon>Dimorphilus</taxon>
    </lineage>
</organism>
<dbReference type="GO" id="GO:0000709">
    <property type="term" value="P:meiotic joint molecule formation"/>
    <property type="evidence" value="ECO:0007669"/>
    <property type="project" value="TreeGrafter"/>
</dbReference>
<evidence type="ECO:0000256" key="7">
    <source>
        <dbReference type="ARBA" id="ARBA00023254"/>
    </source>
</evidence>
<gene>
    <name evidence="11" type="ORF">DGYR_LOCUS4550</name>
</gene>
<name>A0A7I8VJG4_9ANNE</name>
<evidence type="ECO:0000256" key="8">
    <source>
        <dbReference type="SAM" id="Coils"/>
    </source>
</evidence>
<evidence type="ECO:0000256" key="5">
    <source>
        <dbReference type="ARBA" id="ARBA00023172"/>
    </source>
</evidence>
<dbReference type="GO" id="GO:0010774">
    <property type="term" value="P:meiotic strand invasion involved in reciprocal meiotic recombination"/>
    <property type="evidence" value="ECO:0007669"/>
    <property type="project" value="TreeGrafter"/>
</dbReference>
<sequence length="362" mass="41357">MAKPSAKETSDGILQYITQQNRPYSATDIFNNLHGKFGKTAVVKALESLAADGKLVEKIYGKQKVYGPNQDSMPSIPPDELVKMRQKVAELQRENEELTKNEKKLDMLISEKRNAIPTNELKQKVQDYQKQLQDITKRVDSCKNNPNAVSAKDMEKIKKERNKFLAFWRKRRRIANDILDAMLESGDKKKSELMEELGIETDEDYNVNIQTFTEVFNMESSSSESDNGIEEKLRMAAITIECIAEPAKNNGSKRKQKSKENEISYQSEEKSYLAKKLEELLDEKIKYVSSSKNTKKDKSVKKDSGVRIYPKGPKVFKVIYDEEIPQKRKKRKSTSTSSSDDENLLRDVAVSGYDILKQSSIS</sequence>
<comment type="similarity">
    <text evidence="2">Belongs to the HOP2 family.</text>
</comment>
<accession>A0A7I8VJG4</accession>
<dbReference type="GO" id="GO:0120230">
    <property type="term" value="F:recombinase activator activity"/>
    <property type="evidence" value="ECO:0007669"/>
    <property type="project" value="TreeGrafter"/>
</dbReference>
<dbReference type="GO" id="GO:0016055">
    <property type="term" value="P:Wnt signaling pathway"/>
    <property type="evidence" value="ECO:0007669"/>
    <property type="project" value="InterPro"/>
</dbReference>
<feature type="coiled-coil region" evidence="8">
    <location>
        <begin position="81"/>
        <end position="145"/>
    </location>
</feature>
<protein>
    <recommendedName>
        <fullName evidence="3">Homologous-pairing protein 2 homolog</fullName>
    </recommendedName>
</protein>
<dbReference type="GO" id="GO:0000794">
    <property type="term" value="C:condensed nuclear chromosome"/>
    <property type="evidence" value="ECO:0007669"/>
    <property type="project" value="TreeGrafter"/>
</dbReference>
<dbReference type="AlphaFoldDB" id="A0A7I8VJG4"/>
<dbReference type="InterPro" id="IPR026694">
    <property type="entry name" value="CUSTOS"/>
</dbReference>
<dbReference type="GO" id="GO:0003690">
    <property type="term" value="F:double-stranded DNA binding"/>
    <property type="evidence" value="ECO:0007669"/>
    <property type="project" value="TreeGrafter"/>
</dbReference>
<dbReference type="EMBL" id="CAJFCJ010000006">
    <property type="protein sequence ID" value="CAD5115859.1"/>
    <property type="molecule type" value="Genomic_DNA"/>
</dbReference>
<dbReference type="Proteomes" id="UP000549394">
    <property type="component" value="Unassembled WGS sequence"/>
</dbReference>
<dbReference type="InterPro" id="IPR036388">
    <property type="entry name" value="WH-like_DNA-bd_sf"/>
</dbReference>
<evidence type="ECO:0000313" key="12">
    <source>
        <dbReference type="Proteomes" id="UP000549394"/>
    </source>
</evidence>
<comment type="subcellular location">
    <subcellularLocation>
        <location evidence="1">Nucleus</location>
    </subcellularLocation>
</comment>
<feature type="domain" description="Leucine zipper with capping helix" evidence="10">
    <location>
        <begin position="149"/>
        <end position="205"/>
    </location>
</feature>
<dbReference type="PANTHER" id="PTHR15938">
    <property type="entry name" value="TBP-1 INTERACTING PROTEIN"/>
    <property type="match status" value="1"/>
</dbReference>
<evidence type="ECO:0000256" key="1">
    <source>
        <dbReference type="ARBA" id="ARBA00004123"/>
    </source>
</evidence>
<feature type="domain" description="Homologous-pairing protein 2 winged helix" evidence="9">
    <location>
        <begin position="9"/>
        <end position="66"/>
    </location>
</feature>
<evidence type="ECO:0000256" key="3">
    <source>
        <dbReference type="ARBA" id="ARBA00016093"/>
    </source>
</evidence>
<evidence type="ECO:0000259" key="10">
    <source>
        <dbReference type="Pfam" id="PF18517"/>
    </source>
</evidence>
<keyword evidence="7" id="KW-0469">Meiosis</keyword>
<dbReference type="Gene3D" id="1.10.10.10">
    <property type="entry name" value="Winged helix-like DNA-binding domain superfamily/Winged helix DNA-binding domain"/>
    <property type="match status" value="1"/>
</dbReference>
<dbReference type="Pfam" id="PF07106">
    <property type="entry name" value="WHD_TBPIP"/>
    <property type="match status" value="1"/>
</dbReference>
<keyword evidence="4 8" id="KW-0175">Coiled coil</keyword>
<dbReference type="PANTHER" id="PTHR15938:SF0">
    <property type="entry name" value="HOMOLOGOUS-PAIRING PROTEIN 2 HOMOLOG"/>
    <property type="match status" value="1"/>
</dbReference>
<keyword evidence="6" id="KW-0539">Nucleus</keyword>
<dbReference type="InterPro" id="IPR040661">
    <property type="entry name" value="LZ3wCH"/>
</dbReference>
<evidence type="ECO:0000256" key="4">
    <source>
        <dbReference type="ARBA" id="ARBA00023054"/>
    </source>
</evidence>
<dbReference type="Pfam" id="PF23999">
    <property type="entry name" value="CUSTOS"/>
    <property type="match status" value="1"/>
</dbReference>
<dbReference type="InterPro" id="IPR010776">
    <property type="entry name" value="Hop2_WH_dom"/>
</dbReference>
<evidence type="ECO:0000313" key="11">
    <source>
        <dbReference type="EMBL" id="CAD5115859.1"/>
    </source>
</evidence>
<evidence type="ECO:0000259" key="9">
    <source>
        <dbReference type="Pfam" id="PF07106"/>
    </source>
</evidence>
<comment type="caution">
    <text evidence="11">The sequence shown here is derived from an EMBL/GenBank/DDBJ whole genome shotgun (WGS) entry which is preliminary data.</text>
</comment>
<dbReference type="OrthoDB" id="272266at2759"/>
<dbReference type="Pfam" id="PF18517">
    <property type="entry name" value="LZ3wCH"/>
    <property type="match status" value="1"/>
</dbReference>
<evidence type="ECO:0000256" key="2">
    <source>
        <dbReference type="ARBA" id="ARBA00007922"/>
    </source>
</evidence>
<dbReference type="GO" id="GO:0007129">
    <property type="term" value="P:homologous chromosome pairing at meiosis"/>
    <property type="evidence" value="ECO:0007669"/>
    <property type="project" value="TreeGrafter"/>
</dbReference>
<keyword evidence="12" id="KW-1185">Reference proteome</keyword>
<dbReference type="GO" id="GO:0120231">
    <property type="term" value="C:DNA recombinase auxiliary factor complex"/>
    <property type="evidence" value="ECO:0007669"/>
    <property type="project" value="TreeGrafter"/>
</dbReference>
<proteinExistence type="inferred from homology"/>
<evidence type="ECO:0000256" key="6">
    <source>
        <dbReference type="ARBA" id="ARBA00023242"/>
    </source>
</evidence>